<name>A0AAD7KAA3_9AGAR</name>
<comment type="catalytic activity">
    <reaction evidence="1">
        <text>Thiol-dependent hydrolysis of ester, thioester, amide, peptide and isopeptide bonds formed by the C-terminal Gly of ubiquitin (a 76-residue protein attached to proteins as an intracellular targeting signal).</text>
        <dbReference type="EC" id="3.4.19.12"/>
    </reaction>
</comment>
<keyword evidence="9" id="KW-0378">Hydrolase</keyword>
<evidence type="ECO:0000256" key="1">
    <source>
        <dbReference type="ARBA" id="ARBA00000707"/>
    </source>
</evidence>
<keyword evidence="8" id="KW-0833">Ubl conjugation pathway</keyword>
<evidence type="ECO:0000256" key="13">
    <source>
        <dbReference type="ARBA" id="ARBA00048367"/>
    </source>
</evidence>
<dbReference type="Pfam" id="PF20255">
    <property type="entry name" value="DUF6606"/>
    <property type="match status" value="1"/>
</dbReference>
<keyword evidence="17" id="KW-1185">Reference proteome</keyword>
<dbReference type="GO" id="GO:0005524">
    <property type="term" value="F:ATP binding"/>
    <property type="evidence" value="ECO:0007669"/>
    <property type="project" value="UniProtKB-KW"/>
</dbReference>
<protein>
    <recommendedName>
        <fullName evidence="15">Protein kinase domain-containing protein</fullName>
    </recommendedName>
</protein>
<evidence type="ECO:0000256" key="6">
    <source>
        <dbReference type="ARBA" id="ARBA00022741"/>
    </source>
</evidence>
<evidence type="ECO:0000256" key="7">
    <source>
        <dbReference type="ARBA" id="ARBA00022777"/>
    </source>
</evidence>
<dbReference type="Gene3D" id="1.10.510.10">
    <property type="entry name" value="Transferase(Phosphotransferase) domain 1"/>
    <property type="match status" value="1"/>
</dbReference>
<keyword evidence="14" id="KW-0175">Coiled coil</keyword>
<evidence type="ECO:0000256" key="10">
    <source>
        <dbReference type="ARBA" id="ARBA00022807"/>
    </source>
</evidence>
<evidence type="ECO:0000256" key="14">
    <source>
        <dbReference type="SAM" id="Coils"/>
    </source>
</evidence>
<evidence type="ECO:0000256" key="4">
    <source>
        <dbReference type="ARBA" id="ARBA00022670"/>
    </source>
</evidence>
<dbReference type="PANTHER" id="PTHR13367">
    <property type="entry name" value="UBIQUITIN THIOESTERASE"/>
    <property type="match status" value="1"/>
</dbReference>
<organism evidence="16 17">
    <name type="scientific">Mycena maculata</name>
    <dbReference type="NCBI Taxonomy" id="230809"/>
    <lineage>
        <taxon>Eukaryota</taxon>
        <taxon>Fungi</taxon>
        <taxon>Dikarya</taxon>
        <taxon>Basidiomycota</taxon>
        <taxon>Agaricomycotina</taxon>
        <taxon>Agaricomycetes</taxon>
        <taxon>Agaricomycetidae</taxon>
        <taxon>Agaricales</taxon>
        <taxon>Marasmiineae</taxon>
        <taxon>Mycenaceae</taxon>
        <taxon>Mycena</taxon>
    </lineage>
</organism>
<keyword evidence="5" id="KW-0808">Transferase</keyword>
<dbReference type="InterPro" id="IPR011009">
    <property type="entry name" value="Kinase-like_dom_sf"/>
</dbReference>
<keyword evidence="11" id="KW-0067">ATP-binding</keyword>
<evidence type="ECO:0000256" key="5">
    <source>
        <dbReference type="ARBA" id="ARBA00022679"/>
    </source>
</evidence>
<evidence type="ECO:0000256" key="3">
    <source>
        <dbReference type="ARBA" id="ARBA00022527"/>
    </source>
</evidence>
<accession>A0AAD7KAA3</accession>
<dbReference type="SMART" id="SM00220">
    <property type="entry name" value="S_TKc"/>
    <property type="match status" value="1"/>
</dbReference>
<dbReference type="Pfam" id="PF12359">
    <property type="entry name" value="DUF3645"/>
    <property type="match status" value="1"/>
</dbReference>
<evidence type="ECO:0000256" key="8">
    <source>
        <dbReference type="ARBA" id="ARBA00022786"/>
    </source>
</evidence>
<comment type="catalytic activity">
    <reaction evidence="13">
        <text>L-seryl-[protein] + ATP = O-phospho-L-seryl-[protein] + ADP + H(+)</text>
        <dbReference type="Rhea" id="RHEA:17989"/>
        <dbReference type="Rhea" id="RHEA-COMP:9863"/>
        <dbReference type="Rhea" id="RHEA-COMP:11604"/>
        <dbReference type="ChEBI" id="CHEBI:15378"/>
        <dbReference type="ChEBI" id="CHEBI:29999"/>
        <dbReference type="ChEBI" id="CHEBI:30616"/>
        <dbReference type="ChEBI" id="CHEBI:83421"/>
        <dbReference type="ChEBI" id="CHEBI:456216"/>
        <dbReference type="EC" id="2.7.11.22"/>
    </reaction>
</comment>
<feature type="coiled-coil region" evidence="14">
    <location>
        <begin position="909"/>
        <end position="948"/>
    </location>
</feature>
<dbReference type="PROSITE" id="PS00108">
    <property type="entry name" value="PROTEIN_KINASE_ST"/>
    <property type="match status" value="1"/>
</dbReference>
<evidence type="ECO:0000259" key="15">
    <source>
        <dbReference type="PROSITE" id="PS50011"/>
    </source>
</evidence>
<dbReference type="GO" id="GO:0004843">
    <property type="term" value="F:cysteine-type deubiquitinase activity"/>
    <property type="evidence" value="ECO:0007669"/>
    <property type="project" value="UniProtKB-EC"/>
</dbReference>
<dbReference type="InterPro" id="IPR046541">
    <property type="entry name" value="DUF6606"/>
</dbReference>
<dbReference type="InterPro" id="IPR022105">
    <property type="entry name" value="DUF3645"/>
</dbReference>
<dbReference type="PANTHER" id="PTHR13367:SF33">
    <property type="entry name" value="P-LOOP CONTAINING NUCLEOSIDE TRIPHOSPHATE HYDROLASE PROTEIN"/>
    <property type="match status" value="1"/>
</dbReference>
<dbReference type="InterPro" id="IPR000719">
    <property type="entry name" value="Prot_kinase_dom"/>
</dbReference>
<dbReference type="InterPro" id="IPR008271">
    <property type="entry name" value="Ser/Thr_kinase_AS"/>
</dbReference>
<dbReference type="Proteomes" id="UP001215280">
    <property type="component" value="Unassembled WGS sequence"/>
</dbReference>
<dbReference type="FunFam" id="1.10.510.10:FF:000611">
    <property type="entry name" value="CMGC family protein kinase"/>
    <property type="match status" value="1"/>
</dbReference>
<keyword evidence="3" id="KW-0723">Serine/threonine-protein kinase</keyword>
<dbReference type="Pfam" id="PF12340">
    <property type="entry name" value="DUF3638"/>
    <property type="match status" value="1"/>
</dbReference>
<dbReference type="SUPFAM" id="SSF56112">
    <property type="entry name" value="Protein kinase-like (PK-like)"/>
    <property type="match status" value="1"/>
</dbReference>
<dbReference type="InterPro" id="IPR051346">
    <property type="entry name" value="OTU_Deubiquitinase"/>
</dbReference>
<sequence length="3361" mass="378123">MAQAKVLRRFFLSNRARGHTKTGTYGVVYKARDQTTNTIVALKKIRLEAEDEGVPSTAIREISLLKELEDDNIVRLFNIVHADQKLFLVFEYLEMDLKRFMEEANRGDAPITPALVKKFTRQLNLGLVYCHSRRILHRDLKPQNLLIDKENNLKLGDFGLARAFGLPMRTYTHEVVTLWYRAPEVLLGSRHYATGIDMWSVGCIFAEMAMHGQPLFPGDSEIDQIFKIFRILGTPNEESWPGVQGLSDYKPTFPQWSSQELARVVPVLDADGIDLLQITRLESELVVRRSHHIIYLSVPIGRCNVYSKSARQVSSVNVWGIMKSIIYLYQQHTTPSTVFSTTSPPQIYSKMDPLSLSYAINHLFLPPQLPQEDDSANYSVQRDLIQHISQCADAFCDGLKREDASNDTQATWAVLQKTLKRFASVHQDPCVSHARLKDTLQGMRDNARQNAGVILRRAGAEMTLEFFQASPNAALVTRSKAKLCMQFPARPRLSVPFDNRVLRSLATLLAELDNTELAEALPTNTKAGAAQTDTKEVSDIRYISELIGGIARALTPDPETLARQTVYVTKRVGDQALLKSADMPWRRSPKWLVLRATLQTTLAESAIPDGYGYKVFVAFVLAKTLHVASTADLAARMWKLRTIFEEEEEWARAPIFPLDFISDRINSVASKLLERWEAVQSREAEASIWVAPTPAQITVAQSFTLPRSWEYFRDVRGRGDALNCADTNFDLTAFEESLLRAHIPRESTSPPLPIPSTLLEPDLSLAILDIERWVKNDLHDWSAVTPRAGQLVKLREMVEEHDRIASALKPKNSEVFSRLFLTTLELWVALDKAATAEVPLMLDYLPELSIQSFEPLVLPELGQMQRLSAVEAHLAKRHRDARYSDLSLFTLAADIKSLPARYFAGSQSLQALRRDIEQAANTDKAQKLEELKRMNKQYADLLKEAVGKTHTCFQTGRRRTRVYCNPCSARLQADALQIAVFEWPIPEDDILSRLVVFELRVPLASGVWRDTTYALAQKHSAPLGKSNLVRSGPILRNYGPLSQHFLTANQSQRITIASSAKSFDSHRLPCLENEVVKNHPLHFRIWDTVTDLGLPLSTSVYPLSTWVDICLPQRVDTYSLWLPPSTSASLGTLTLSTHARLIWAHLVYGSLQTMSTLVYLGLRVDTGKLGPYRSLARSAAATTHTPNMVIARQSECPAELSYHEWDAFGHLRAGLRIQWRNMMLQLINGSVNLADPAVYLLFRQASCQVELASGQVYREAHLDLSEEQFGHEVLAVLNARLDAISGNWQEGWTAATLGDLACRLLSLSQSQAVQDAAFLFLSRLRNVLFRWMNQVLLLLKNQSAVDNKLPTSSKSELVHRLLQVAASCRSTYAVGSAAIARVFDLDGAVSIFIQCAIAVQNNVPSNPETLPAAVRHLVTRDAFFSGTVVEYLLGAISQDERRLDDAIHSVWEGFRRSPFQDWRTVGERWVVCATPVSADSQARHVYFNVLDGSLLVDGKAQGTLPKDILSHSLFRSLFPNQLTLDITPSTMRGMDYESRTKFDNFQVHFKLGSQNDLIVRIRDPQTSFVSEFIPLESLQGDIPAFLLLDNVHLFHEETQTMDVLPAPSGWNPRALPLWNMKFAPGPESPSLCRNTGDDTSEAVLDPNSDLVESISRIFLPLESSKLNLLISLKCHGPHSRLHVGLRRYNLDFSFNPDSGRLESSELPGFSVSRKQSVGMLIGLESKVVLESFDGTDVHRVKVVVPQGEPTIIRDVHTRTIIMPSATARHVKAFIYDVDHIIGRIVGNGTMMSHYLLIWLHIVTSSHLGDPLIHRTGVQQALEMLGSPQSFAFMEMKQEHLDQLQRIVNLTPQRYYYPRPFSSMEAVNWHPSLSPLVQSDRFVPLVNAIVDYARRQALFHPSAQGCNFNVAHKGDVVLRERSEFRTCQLASNVCTDEADISALPDRCLDCPQSLSKEQDVKDIAALVYRWPSRVPATHELWAHLRKWEVFDTQSAPDIGFNSLGRWLSKSVEVVWFDLLSLCKSSDKNRDHYALVFALGVLAYRGISLDLVRTLLAIAISGPTSNTYDASAEAALPQLAGERDETYSIRKKKTFLDQRARQCRALAEHIFGHWPRPDFPLTMPPIDIILPNNLKRQYPIVKMQALRDALSPFLSRKLRNRRLFERVGQLQNALNTVHNPPQIGPIVSHPPPTPAAVLPPRRFEALSLASLLQKRDVTFSVARNPASDEQPPVDDEKKPLTIATRAASLSRQLLSRLDKMVMEGPKTKYIDNLTKCIDALEERRPEEIQFPRESVGSDQDLPAAIQTALGPNTLLEQLLCQTGQWPSIGPESLMLQLTRERRQVLPPSWKTTFTRYAEVLAWMQRERRMSVGDVGVGGQGWDPAAYPDWLLFQLDADVLIRPVQAAIAKEMILPRGNKNALLQLNMGEGKSSVIVPIISASLADGKQLVRVIVLKPLSGQMFGLLKQRLCGLVNRRLFYLPFSRDIQPLDSIKIQQIVALMKECARVGGILGVRYQLIYTIGSPVPLEGQPWRWNVIQAVFSLVPEVAQGLADVEIGIVAEPRRFPVTRILTSKGGRDLVHSLVKKIINENRLEEWISFRNNSLEEKKIVSRFLRQLTISKKENEQLRKFLGDRFTLLLLLRGLFAHNIFKLSLQDKRWRVDYGLDPKRSMLAVPYRAKDSPAPRAEFGHPDMIIVLTCLSYYYGGLTDDQLNTTFTLLFNSDNPAIRYENWVKGIDNLPANLANLRGLNLDDFEQKNLHIFPRLRYNKGVIDFYLSECVFPKEAREFPHKLTTNAWDLARSKTRLTTGFSGTNDNRYLLPLSIDQLDQESERHTNAQVLEYILREENRKVLCTGSDDAMGLLRRLVQQAPSVMVLLDVGAQVLELQNGEVAREWLKLDTRPNIEAAVYFNPNDDEILVLSRDGRVEPFTGSLYKTQLDKTLVYLDEAHTRGTDFKFPAGTRAVVTLGPKLTKDKLVQGCMRMRKLGSDHSVLFFASTEIWSKITDVCDPKPTSLDSSHVLLWTMHGTCTQIGAFGSLWASQGINFDVRRTAYEKHRGGDLSDPALKTILKEREDLDFLSSASSTLWEEQERELAHEKEDEREVERIAHAEPLDHRIDHRLYAFIRAGTVSATFISLKDCLAKTSQISSLPDGKIFRSQKLRGSSAGSMDGYLRAVQWILSSDSSNVLLLISPFEANELLPTIRDSMGAHLHLYSPRVSRNTRSLENLDAFVVPNPRLTPPLRMSIHELNLFAGQLFLADKASMRDLCSILLYLGALPPHIPSGVVDATGFVRERPARTTLGIGACSFASNPLPFMRELFGWRRKGQGFGLTRIGKVLNGNNLDASEFNESGIDSGSDIELIE</sequence>
<comment type="caution">
    <text evidence="16">The sequence shown here is derived from an EMBL/GenBank/DDBJ whole genome shotgun (WGS) entry which is preliminary data.</text>
</comment>
<dbReference type="EMBL" id="JARJLG010000006">
    <property type="protein sequence ID" value="KAJ7780261.1"/>
    <property type="molecule type" value="Genomic_DNA"/>
</dbReference>
<feature type="domain" description="Protein kinase" evidence="15">
    <location>
        <begin position="14"/>
        <end position="294"/>
    </location>
</feature>
<evidence type="ECO:0000256" key="12">
    <source>
        <dbReference type="ARBA" id="ARBA00047811"/>
    </source>
</evidence>
<dbReference type="FunFam" id="3.30.200.20:FF:000375">
    <property type="entry name" value="Cell division related protein kinase 2"/>
    <property type="match status" value="1"/>
</dbReference>
<dbReference type="Pfam" id="PF00069">
    <property type="entry name" value="Pkinase"/>
    <property type="match status" value="1"/>
</dbReference>
<keyword evidence="6" id="KW-0547">Nucleotide-binding</keyword>
<dbReference type="InterPro" id="IPR022099">
    <property type="entry name" value="DUF3638"/>
</dbReference>
<dbReference type="GO" id="GO:0004693">
    <property type="term" value="F:cyclin-dependent protein serine/threonine kinase activity"/>
    <property type="evidence" value="ECO:0007669"/>
    <property type="project" value="UniProtKB-EC"/>
</dbReference>
<gene>
    <name evidence="16" type="ORF">DFH07DRAFT_765548</name>
</gene>
<dbReference type="Gene3D" id="3.30.200.20">
    <property type="entry name" value="Phosphorylase Kinase, domain 1"/>
    <property type="match status" value="1"/>
</dbReference>
<evidence type="ECO:0000256" key="2">
    <source>
        <dbReference type="ARBA" id="ARBA00006485"/>
    </source>
</evidence>
<evidence type="ECO:0000313" key="17">
    <source>
        <dbReference type="Proteomes" id="UP001215280"/>
    </source>
</evidence>
<evidence type="ECO:0000313" key="16">
    <source>
        <dbReference type="EMBL" id="KAJ7780261.1"/>
    </source>
</evidence>
<dbReference type="GO" id="GO:0006508">
    <property type="term" value="P:proteolysis"/>
    <property type="evidence" value="ECO:0007669"/>
    <property type="project" value="UniProtKB-KW"/>
</dbReference>
<comment type="similarity">
    <text evidence="2">Belongs to the protein kinase superfamily. CMGC Ser/Thr protein kinase family. CDC2/CDKX subfamily.</text>
</comment>
<proteinExistence type="inferred from homology"/>
<keyword evidence="10" id="KW-0788">Thiol protease</keyword>
<comment type="catalytic activity">
    <reaction evidence="12">
        <text>L-threonyl-[protein] + ATP = O-phospho-L-threonyl-[protein] + ADP + H(+)</text>
        <dbReference type="Rhea" id="RHEA:46608"/>
        <dbReference type="Rhea" id="RHEA-COMP:11060"/>
        <dbReference type="Rhea" id="RHEA-COMP:11605"/>
        <dbReference type="ChEBI" id="CHEBI:15378"/>
        <dbReference type="ChEBI" id="CHEBI:30013"/>
        <dbReference type="ChEBI" id="CHEBI:30616"/>
        <dbReference type="ChEBI" id="CHEBI:61977"/>
        <dbReference type="ChEBI" id="CHEBI:456216"/>
        <dbReference type="EC" id="2.7.11.22"/>
    </reaction>
</comment>
<evidence type="ECO:0000256" key="11">
    <source>
        <dbReference type="ARBA" id="ARBA00022840"/>
    </source>
</evidence>
<keyword evidence="7" id="KW-0418">Kinase</keyword>
<reference evidence="16" key="1">
    <citation type="submission" date="2023-03" db="EMBL/GenBank/DDBJ databases">
        <title>Massive genome expansion in bonnet fungi (Mycena s.s.) driven by repeated elements and novel gene families across ecological guilds.</title>
        <authorList>
            <consortium name="Lawrence Berkeley National Laboratory"/>
            <person name="Harder C.B."/>
            <person name="Miyauchi S."/>
            <person name="Viragh M."/>
            <person name="Kuo A."/>
            <person name="Thoen E."/>
            <person name="Andreopoulos B."/>
            <person name="Lu D."/>
            <person name="Skrede I."/>
            <person name="Drula E."/>
            <person name="Henrissat B."/>
            <person name="Morin E."/>
            <person name="Kohler A."/>
            <person name="Barry K."/>
            <person name="LaButti K."/>
            <person name="Morin E."/>
            <person name="Salamov A."/>
            <person name="Lipzen A."/>
            <person name="Mereny Z."/>
            <person name="Hegedus B."/>
            <person name="Baldrian P."/>
            <person name="Stursova M."/>
            <person name="Weitz H."/>
            <person name="Taylor A."/>
            <person name="Grigoriev I.V."/>
            <person name="Nagy L.G."/>
            <person name="Martin F."/>
            <person name="Kauserud H."/>
        </authorList>
    </citation>
    <scope>NUCLEOTIDE SEQUENCE</scope>
    <source>
        <strain evidence="16">CBHHK188m</strain>
    </source>
</reference>
<dbReference type="PROSITE" id="PS50011">
    <property type="entry name" value="PROTEIN_KINASE_DOM"/>
    <property type="match status" value="1"/>
</dbReference>
<evidence type="ECO:0000256" key="9">
    <source>
        <dbReference type="ARBA" id="ARBA00022801"/>
    </source>
</evidence>
<keyword evidence="4" id="KW-0645">Protease</keyword>